<feature type="chain" id="PRO_5047257248" description="DUF2927 domain-containing protein" evidence="1">
    <location>
        <begin position="23"/>
        <end position="297"/>
    </location>
</feature>
<feature type="signal peptide" evidence="1">
    <location>
        <begin position="1"/>
        <end position="22"/>
    </location>
</feature>
<name>A0ABT9HRG7_9SPHN</name>
<reference evidence="2 3" key="1">
    <citation type="submission" date="2023-08" db="EMBL/GenBank/DDBJ databases">
        <title>genomic of G39.</title>
        <authorList>
            <person name="Wang Y."/>
        </authorList>
    </citation>
    <scope>NUCLEOTIDE SEQUENCE [LARGE SCALE GENOMIC DNA]</scope>
    <source>
        <strain evidence="2 3">G39</strain>
    </source>
</reference>
<gene>
    <name evidence="2" type="ORF">Q9K02_11415</name>
</gene>
<comment type="caution">
    <text evidence="2">The sequence shown here is derived from an EMBL/GenBank/DDBJ whole genome shotgun (WGS) entry which is preliminary data.</text>
</comment>
<keyword evidence="3" id="KW-1185">Reference proteome</keyword>
<evidence type="ECO:0000313" key="2">
    <source>
        <dbReference type="EMBL" id="MDP4575749.1"/>
    </source>
</evidence>
<protein>
    <recommendedName>
        <fullName evidence="4">DUF2927 domain-containing protein</fullName>
    </recommendedName>
</protein>
<evidence type="ECO:0000313" key="3">
    <source>
        <dbReference type="Proteomes" id="UP001240639"/>
    </source>
</evidence>
<sequence length="297" mass="32931">MKKLTICSAVALCLSAAAPLLAQDTDPAEEVIIVTGEREQEAMERVEGMTRAITRRPRVDKPVARQYGQICVGVMGMDPAYAGVLIDRIEANARRLDIAIAGEGCQVNTLVAFVDDGPEEVKQLRKEAPWLFSTLLDYEYDRILRGSGGAHAWHSTEEREVDGKQLAVIEVGDPPRQVKAGDPFNATRMTQQIRMDMIGSVVLMERALVPGKTLQQLADYASMRSFASIDDMASDGPDTTPTILSLFLDADAAPQEMTEFDWAYLEALYRLPRTARGEQIHDAAWSEYRKKVIRAKD</sequence>
<organism evidence="2 3">
    <name type="scientific">Qipengyuania profundimaris</name>
    <dbReference type="NCBI Taxonomy" id="3067652"/>
    <lineage>
        <taxon>Bacteria</taxon>
        <taxon>Pseudomonadati</taxon>
        <taxon>Pseudomonadota</taxon>
        <taxon>Alphaproteobacteria</taxon>
        <taxon>Sphingomonadales</taxon>
        <taxon>Erythrobacteraceae</taxon>
        <taxon>Qipengyuania</taxon>
    </lineage>
</organism>
<accession>A0ABT9HRG7</accession>
<dbReference type="EMBL" id="JAVAIM010000001">
    <property type="protein sequence ID" value="MDP4575749.1"/>
    <property type="molecule type" value="Genomic_DNA"/>
</dbReference>
<evidence type="ECO:0008006" key="4">
    <source>
        <dbReference type="Google" id="ProtNLM"/>
    </source>
</evidence>
<keyword evidence="1" id="KW-0732">Signal</keyword>
<proteinExistence type="predicted"/>
<evidence type="ECO:0000256" key="1">
    <source>
        <dbReference type="SAM" id="SignalP"/>
    </source>
</evidence>
<dbReference type="Proteomes" id="UP001240639">
    <property type="component" value="Unassembled WGS sequence"/>
</dbReference>
<dbReference type="RefSeq" id="WP_305933002.1">
    <property type="nucleotide sequence ID" value="NZ_JAVAIM010000001.1"/>
</dbReference>